<evidence type="ECO:0000256" key="1">
    <source>
        <dbReference type="ARBA" id="ARBA00022801"/>
    </source>
</evidence>
<dbReference type="Proteomes" id="UP001595840">
    <property type="component" value="Unassembled WGS sequence"/>
</dbReference>
<accession>A0ABV8V312</accession>
<dbReference type="InterPro" id="IPR010905">
    <property type="entry name" value="Glyco_hydro_88"/>
</dbReference>
<sequence>MNEKLWTFACLAGLLLGCNGEAPSDSHAKAADTAPLEGSLPIHWQQPVSYQAPGTEAKAYTTALDASAIKAVANQVADWQLAQYDLRSNMMRSEGRASGLPQGWMYATWQIGLLAWADASAQPAYEGAVINNAAANQWQLGPRLYHADDHAMGAVYLSLFERSGYAYQAAHLQQVFDQVLAAPLTSDLYFDDDNKVKHELAGRNFVDPACTDRWCWADAIFMAPPVWAQLARVTGDSKYLAFMDKEFWATTEYLYHPEEQLYLRDSRYFERKDSMGRLIYWGRGNGWVLAGIARLLAELPEDYSNKPRYLELFTAMANRLVVLQQADGSWPSSLLEIEQVSAPESSGTGLLVYALAWGVNQGILTDDKHRNAVQKGWASLVNSVHPNGKLGWVQQVAFAPGSATADDTQLYGTGALLLAAAEVLRFSESQTGAQQ</sequence>
<organism evidence="2 3">
    <name type="scientific">Simiduia curdlanivorans</name>
    <dbReference type="NCBI Taxonomy" id="1492769"/>
    <lineage>
        <taxon>Bacteria</taxon>
        <taxon>Pseudomonadati</taxon>
        <taxon>Pseudomonadota</taxon>
        <taxon>Gammaproteobacteria</taxon>
        <taxon>Cellvibrionales</taxon>
        <taxon>Cellvibrionaceae</taxon>
        <taxon>Simiduia</taxon>
    </lineage>
</organism>
<evidence type="ECO:0000313" key="2">
    <source>
        <dbReference type="EMBL" id="MFC4361660.1"/>
    </source>
</evidence>
<dbReference type="PROSITE" id="PS51257">
    <property type="entry name" value="PROKAR_LIPOPROTEIN"/>
    <property type="match status" value="1"/>
</dbReference>
<dbReference type="InterPro" id="IPR052043">
    <property type="entry name" value="PolySaccharide_Degr_Enz"/>
</dbReference>
<dbReference type="RefSeq" id="WP_290259399.1">
    <property type="nucleotide sequence ID" value="NZ_JAUFQG010000004.1"/>
</dbReference>
<evidence type="ECO:0000313" key="3">
    <source>
        <dbReference type="Proteomes" id="UP001595840"/>
    </source>
</evidence>
<dbReference type="Pfam" id="PF07470">
    <property type="entry name" value="Glyco_hydro_88"/>
    <property type="match status" value="1"/>
</dbReference>
<dbReference type="InterPro" id="IPR008928">
    <property type="entry name" value="6-hairpin_glycosidase_sf"/>
</dbReference>
<dbReference type="PANTHER" id="PTHR33886">
    <property type="entry name" value="UNSATURATED RHAMNOGALACTURONAN HYDROLASE (EUROFUNG)"/>
    <property type="match status" value="1"/>
</dbReference>
<comment type="caution">
    <text evidence="2">The sequence shown here is derived from an EMBL/GenBank/DDBJ whole genome shotgun (WGS) entry which is preliminary data.</text>
</comment>
<proteinExistence type="predicted"/>
<protein>
    <submittedName>
        <fullName evidence="2">Glycoside hydrolase family 105 protein</fullName>
    </submittedName>
</protein>
<reference evidence="3" key="1">
    <citation type="journal article" date="2019" name="Int. J. Syst. Evol. Microbiol.">
        <title>The Global Catalogue of Microorganisms (GCM) 10K type strain sequencing project: providing services to taxonomists for standard genome sequencing and annotation.</title>
        <authorList>
            <consortium name="The Broad Institute Genomics Platform"/>
            <consortium name="The Broad Institute Genome Sequencing Center for Infectious Disease"/>
            <person name="Wu L."/>
            <person name="Ma J."/>
        </authorList>
    </citation>
    <scope>NUCLEOTIDE SEQUENCE [LARGE SCALE GENOMIC DNA]</scope>
    <source>
        <strain evidence="3">CECT 8570</strain>
    </source>
</reference>
<dbReference type="GO" id="GO:0016787">
    <property type="term" value="F:hydrolase activity"/>
    <property type="evidence" value="ECO:0007669"/>
    <property type="project" value="UniProtKB-KW"/>
</dbReference>
<gene>
    <name evidence="2" type="ORF">ACFOX3_05055</name>
</gene>
<dbReference type="PANTHER" id="PTHR33886:SF8">
    <property type="entry name" value="UNSATURATED RHAMNOGALACTURONAN HYDROLASE (EUROFUNG)"/>
    <property type="match status" value="1"/>
</dbReference>
<dbReference type="SUPFAM" id="SSF48208">
    <property type="entry name" value="Six-hairpin glycosidases"/>
    <property type="match status" value="1"/>
</dbReference>
<dbReference type="Gene3D" id="1.50.10.10">
    <property type="match status" value="1"/>
</dbReference>
<keyword evidence="3" id="KW-1185">Reference proteome</keyword>
<dbReference type="InterPro" id="IPR012341">
    <property type="entry name" value="6hp_glycosidase-like_sf"/>
</dbReference>
<name>A0ABV8V312_9GAMM</name>
<dbReference type="EMBL" id="JBHSCX010000003">
    <property type="protein sequence ID" value="MFC4361660.1"/>
    <property type="molecule type" value="Genomic_DNA"/>
</dbReference>
<keyword evidence="1 2" id="KW-0378">Hydrolase</keyword>